<dbReference type="InterPro" id="IPR016055">
    <property type="entry name" value="A-D-PHexomutase_a/b/a-I/II/III"/>
</dbReference>
<dbReference type="InterPro" id="IPR016066">
    <property type="entry name" value="A-D-PHexomutase_CS"/>
</dbReference>
<dbReference type="SUPFAM" id="SSF53738">
    <property type="entry name" value="Phosphoglucomutase, first 3 domains"/>
    <property type="match status" value="3"/>
</dbReference>
<dbReference type="FunFam" id="3.30.310.50:FF:000001">
    <property type="entry name" value="Phosphoglucosamine mutase"/>
    <property type="match status" value="1"/>
</dbReference>
<dbReference type="GO" id="GO:0004615">
    <property type="term" value="F:phosphomannomutase activity"/>
    <property type="evidence" value="ECO:0007669"/>
    <property type="project" value="TreeGrafter"/>
</dbReference>
<dbReference type="PANTHER" id="PTHR42946:SF1">
    <property type="entry name" value="PHOSPHOGLUCOMUTASE (ALPHA-D-GLUCOSE-1,6-BISPHOSPHATE-DEPENDENT)"/>
    <property type="match status" value="1"/>
</dbReference>
<evidence type="ECO:0000259" key="14">
    <source>
        <dbReference type="Pfam" id="PF02879"/>
    </source>
</evidence>
<comment type="PTM">
    <text evidence="9">Activated by phosphorylation.</text>
</comment>
<dbReference type="EMBL" id="PKGS01000004">
    <property type="protein sequence ID" value="PKZ16515.1"/>
    <property type="molecule type" value="Genomic_DNA"/>
</dbReference>
<evidence type="ECO:0000313" key="17">
    <source>
        <dbReference type="Proteomes" id="UP000234335"/>
    </source>
</evidence>
<comment type="function">
    <text evidence="9 11">Catalyzes the conversion of glucosamine-6-phosphate to glucosamine-1-phosphate.</text>
</comment>
<evidence type="ECO:0000259" key="12">
    <source>
        <dbReference type="Pfam" id="PF00408"/>
    </source>
</evidence>
<dbReference type="Pfam" id="PF02880">
    <property type="entry name" value="PGM_PMM_III"/>
    <property type="match status" value="1"/>
</dbReference>
<dbReference type="HAMAP" id="MF_01554_B">
    <property type="entry name" value="GlmM_B"/>
    <property type="match status" value="1"/>
</dbReference>
<evidence type="ECO:0000256" key="10">
    <source>
        <dbReference type="RuleBase" id="RU004326"/>
    </source>
</evidence>
<dbReference type="Pfam" id="PF02878">
    <property type="entry name" value="PGM_PMM_I"/>
    <property type="match status" value="1"/>
</dbReference>
<dbReference type="GO" id="GO:0008966">
    <property type="term" value="F:phosphoglucosamine mutase activity"/>
    <property type="evidence" value="ECO:0007669"/>
    <property type="project" value="UniProtKB-UniRule"/>
</dbReference>
<feature type="binding site" evidence="9">
    <location>
        <position position="240"/>
    </location>
    <ligand>
        <name>Mg(2+)</name>
        <dbReference type="ChEBI" id="CHEBI:18420"/>
    </ligand>
</feature>
<keyword evidence="3 9" id="KW-0479">Metal-binding</keyword>
<dbReference type="FunFam" id="3.40.120.10:FF:000002">
    <property type="entry name" value="Phosphoglucosamine mutase"/>
    <property type="match status" value="1"/>
</dbReference>
<dbReference type="Gene3D" id="3.30.310.50">
    <property type="entry name" value="Alpha-D-phosphohexomutase, C-terminal domain"/>
    <property type="match status" value="1"/>
</dbReference>
<dbReference type="GO" id="GO:0005975">
    <property type="term" value="P:carbohydrate metabolic process"/>
    <property type="evidence" value="ECO:0007669"/>
    <property type="project" value="InterPro"/>
</dbReference>
<protein>
    <recommendedName>
        <fullName evidence="8 9">Phosphoglucosamine mutase</fullName>
        <ecNumber evidence="7 9">5.4.2.10</ecNumber>
    </recommendedName>
</protein>
<dbReference type="InterPro" id="IPR050060">
    <property type="entry name" value="Phosphoglucosamine_mutase"/>
</dbReference>
<evidence type="ECO:0000256" key="1">
    <source>
        <dbReference type="ARBA" id="ARBA00010231"/>
    </source>
</evidence>
<dbReference type="InterPro" id="IPR005845">
    <property type="entry name" value="A-D-PHexomutase_a/b/a-II"/>
</dbReference>
<evidence type="ECO:0000256" key="8">
    <source>
        <dbReference type="ARBA" id="ARBA00068193"/>
    </source>
</evidence>
<dbReference type="NCBIfam" id="TIGR01455">
    <property type="entry name" value="glmM"/>
    <property type="match status" value="1"/>
</dbReference>
<evidence type="ECO:0000259" key="15">
    <source>
        <dbReference type="Pfam" id="PF02880"/>
    </source>
</evidence>
<comment type="catalytic activity">
    <reaction evidence="6 9 11">
        <text>alpha-D-glucosamine 1-phosphate = D-glucosamine 6-phosphate</text>
        <dbReference type="Rhea" id="RHEA:23424"/>
        <dbReference type="ChEBI" id="CHEBI:58516"/>
        <dbReference type="ChEBI" id="CHEBI:58725"/>
        <dbReference type="EC" id="5.4.2.10"/>
    </reaction>
</comment>
<evidence type="ECO:0000256" key="3">
    <source>
        <dbReference type="ARBA" id="ARBA00022723"/>
    </source>
</evidence>
<dbReference type="InterPro" id="IPR005844">
    <property type="entry name" value="A-D-PHexomutase_a/b/a-I"/>
</dbReference>
<keyword evidence="5 9" id="KW-0413">Isomerase</keyword>
<evidence type="ECO:0000313" key="16">
    <source>
        <dbReference type="EMBL" id="PKZ16515.1"/>
    </source>
</evidence>
<feature type="domain" description="Alpha-D-phosphohexomutase alpha/beta/alpha" evidence="13">
    <location>
        <begin position="2"/>
        <end position="133"/>
    </location>
</feature>
<dbReference type="InterPro" id="IPR036900">
    <property type="entry name" value="A-D-PHexomutase_C_sf"/>
</dbReference>
<dbReference type="EC" id="5.4.2.10" evidence="7 9"/>
<keyword evidence="2 9" id="KW-0597">Phosphoprotein</keyword>
<evidence type="ECO:0000256" key="5">
    <source>
        <dbReference type="ARBA" id="ARBA00023235"/>
    </source>
</evidence>
<dbReference type="Gene3D" id="3.40.120.10">
    <property type="entry name" value="Alpha-D-Glucose-1,6-Bisphosphate, subunit A, domain 3"/>
    <property type="match status" value="3"/>
</dbReference>
<keyword evidence="4 9" id="KW-0460">Magnesium</keyword>
<dbReference type="GO" id="GO:0005829">
    <property type="term" value="C:cytosol"/>
    <property type="evidence" value="ECO:0007669"/>
    <property type="project" value="TreeGrafter"/>
</dbReference>
<dbReference type="InterPro" id="IPR005841">
    <property type="entry name" value="Alpha-D-phosphohexomutase_SF"/>
</dbReference>
<feature type="modified residue" description="Phosphoserine" evidence="9">
    <location>
        <position position="100"/>
    </location>
</feature>
<reference evidence="16 17" key="1">
    <citation type="submission" date="2017-12" db="EMBL/GenBank/DDBJ databases">
        <title>Phylogenetic diversity of female urinary microbiome.</title>
        <authorList>
            <person name="Thomas-White K."/>
            <person name="Wolfe A.J."/>
        </authorList>
    </citation>
    <scope>NUCLEOTIDE SEQUENCE [LARGE SCALE GENOMIC DNA]</scope>
    <source>
        <strain evidence="16 17">UMB0119</strain>
    </source>
</reference>
<dbReference type="Pfam" id="PF00408">
    <property type="entry name" value="PGM_PMM_IV"/>
    <property type="match status" value="1"/>
</dbReference>
<sequence length="450" mass="49665">MKYFGTDGFRGEANKGLNVYHAFKIGRFLGDYFNKKNGYSGKIVIGKDTRRSSYMFEDALSAGITSSGANAHLLHVTPTPSVSYIARSEDFDCGVMITASHNPYYDNGIKIINSDGEKMDDDFLEKLEKYIDSDINDIDLTVGEDIGRTVDFIGGRNRYIAFLIQTVDKSFEGVKVGLDCANGASFTIAKPVYDALGADTYVINDKPNGFNINVDSGSTHIENLQKFVLDNRLDIGFAFDGDADRCIAVDSKGNIVDGDSIIYICAKHMKDEGKLPSNTVVTTVMSNIGLYKALDNLGIDYVKTKVGDKYVHQSMEENDYEIGGEQSGHVIFRKYASTGDGILTSLRIMEAMIDQKSDLYSLTRDLKIYPQTMLNVKVRDKEATLNNDIVKQKIDEISNQLSDTGRVLVRASGTEPLIRVMVEAETDDTAKKACQEIVDTINKEGLSIDA</sequence>
<dbReference type="FunFam" id="3.40.120.10:FF:000001">
    <property type="entry name" value="Phosphoglucosamine mutase"/>
    <property type="match status" value="1"/>
</dbReference>
<comment type="similarity">
    <text evidence="1 9 10">Belongs to the phosphohexose mutase family.</text>
</comment>
<dbReference type="GO" id="GO:0006048">
    <property type="term" value="P:UDP-N-acetylglucosamine biosynthetic process"/>
    <property type="evidence" value="ECO:0007669"/>
    <property type="project" value="TreeGrafter"/>
</dbReference>
<organism evidence="16 17">
    <name type="scientific">Anaerococcus octavius</name>
    <dbReference type="NCBI Taxonomy" id="54007"/>
    <lineage>
        <taxon>Bacteria</taxon>
        <taxon>Bacillati</taxon>
        <taxon>Bacillota</taxon>
        <taxon>Tissierellia</taxon>
        <taxon>Tissierellales</taxon>
        <taxon>Peptoniphilaceae</taxon>
        <taxon>Anaerococcus</taxon>
    </lineage>
</organism>
<evidence type="ECO:0000256" key="6">
    <source>
        <dbReference type="ARBA" id="ARBA00050364"/>
    </source>
</evidence>
<dbReference type="Proteomes" id="UP000234335">
    <property type="component" value="Unassembled WGS sequence"/>
</dbReference>
<dbReference type="InterPro" id="IPR005843">
    <property type="entry name" value="A-D-PHexomutase_C"/>
</dbReference>
<feature type="domain" description="Alpha-D-phosphohexomutase alpha/beta/alpha" evidence="14">
    <location>
        <begin position="158"/>
        <end position="253"/>
    </location>
</feature>
<feature type="binding site" evidence="9">
    <location>
        <position position="244"/>
    </location>
    <ligand>
        <name>Mg(2+)</name>
        <dbReference type="ChEBI" id="CHEBI:18420"/>
    </ligand>
</feature>
<feature type="active site" description="Phosphoserine intermediate" evidence="9">
    <location>
        <position position="100"/>
    </location>
</feature>
<comment type="caution">
    <text evidence="16">The sequence shown here is derived from an EMBL/GenBank/DDBJ whole genome shotgun (WGS) entry which is preliminary data.</text>
</comment>
<keyword evidence="17" id="KW-1185">Reference proteome</keyword>
<dbReference type="PRINTS" id="PR00509">
    <property type="entry name" value="PGMPMM"/>
</dbReference>
<name>A0A2I1M8Q1_9FIRM</name>
<dbReference type="Pfam" id="PF02879">
    <property type="entry name" value="PGM_PMM_II"/>
    <property type="match status" value="1"/>
</dbReference>
<accession>A0A2I1M8Q1</accession>
<feature type="binding site" description="via phosphate group" evidence="9">
    <location>
        <position position="100"/>
    </location>
    <ligand>
        <name>Mg(2+)</name>
        <dbReference type="ChEBI" id="CHEBI:18420"/>
    </ligand>
</feature>
<dbReference type="RefSeq" id="WP_101540538.1">
    <property type="nucleotide sequence ID" value="NZ_PKGS01000004.1"/>
</dbReference>
<proteinExistence type="inferred from homology"/>
<dbReference type="CDD" id="cd05802">
    <property type="entry name" value="GlmM"/>
    <property type="match status" value="1"/>
</dbReference>
<dbReference type="GO" id="GO:0009252">
    <property type="term" value="P:peptidoglycan biosynthetic process"/>
    <property type="evidence" value="ECO:0007669"/>
    <property type="project" value="TreeGrafter"/>
</dbReference>
<evidence type="ECO:0000256" key="4">
    <source>
        <dbReference type="ARBA" id="ARBA00022842"/>
    </source>
</evidence>
<dbReference type="InterPro" id="IPR005846">
    <property type="entry name" value="A-D-PHexomutase_a/b/a-III"/>
</dbReference>
<evidence type="ECO:0000256" key="2">
    <source>
        <dbReference type="ARBA" id="ARBA00022553"/>
    </source>
</evidence>
<dbReference type="PROSITE" id="PS00710">
    <property type="entry name" value="PGM_PMM"/>
    <property type="match status" value="1"/>
</dbReference>
<evidence type="ECO:0000256" key="9">
    <source>
        <dbReference type="HAMAP-Rule" id="MF_01554"/>
    </source>
</evidence>
<dbReference type="SUPFAM" id="SSF55957">
    <property type="entry name" value="Phosphoglucomutase, C-terminal domain"/>
    <property type="match status" value="1"/>
</dbReference>
<dbReference type="PANTHER" id="PTHR42946">
    <property type="entry name" value="PHOSPHOHEXOSE MUTASE"/>
    <property type="match status" value="1"/>
</dbReference>
<evidence type="ECO:0000256" key="7">
    <source>
        <dbReference type="ARBA" id="ARBA00066330"/>
    </source>
</evidence>
<feature type="binding site" evidence="9">
    <location>
        <position position="242"/>
    </location>
    <ligand>
        <name>Mg(2+)</name>
        <dbReference type="ChEBI" id="CHEBI:18420"/>
    </ligand>
</feature>
<dbReference type="AlphaFoldDB" id="A0A2I1M8Q1"/>
<evidence type="ECO:0000259" key="13">
    <source>
        <dbReference type="Pfam" id="PF02878"/>
    </source>
</evidence>
<comment type="cofactor">
    <cofactor evidence="9">
        <name>Mg(2+)</name>
        <dbReference type="ChEBI" id="CHEBI:18420"/>
    </cofactor>
    <text evidence="9">Binds 1 Mg(2+) ion per subunit.</text>
</comment>
<gene>
    <name evidence="9" type="primary">glmM</name>
    <name evidence="16" type="ORF">CYJ34_06790</name>
</gene>
<evidence type="ECO:0000256" key="11">
    <source>
        <dbReference type="RuleBase" id="RU004327"/>
    </source>
</evidence>
<dbReference type="GO" id="GO:0000287">
    <property type="term" value="F:magnesium ion binding"/>
    <property type="evidence" value="ECO:0007669"/>
    <property type="project" value="UniProtKB-UniRule"/>
</dbReference>
<dbReference type="InterPro" id="IPR006352">
    <property type="entry name" value="GlmM_bact"/>
</dbReference>
<feature type="domain" description="Alpha-D-phosphohexomutase C-terminal" evidence="12">
    <location>
        <begin position="373"/>
        <end position="439"/>
    </location>
</feature>
<feature type="domain" description="Alpha-D-phosphohexomutase alpha/beta/alpha" evidence="15">
    <location>
        <begin position="257"/>
        <end position="365"/>
    </location>
</feature>